<reference evidence="4" key="2">
    <citation type="journal article" date="2021" name="PeerJ">
        <title>Extensive microbial diversity within the chicken gut microbiome revealed by metagenomics and culture.</title>
        <authorList>
            <person name="Gilroy R."/>
            <person name="Ravi A."/>
            <person name="Getino M."/>
            <person name="Pursley I."/>
            <person name="Horton D.L."/>
            <person name="Alikhan N.F."/>
            <person name="Baker D."/>
            <person name="Gharbi K."/>
            <person name="Hall N."/>
            <person name="Watson M."/>
            <person name="Adriaenssens E.M."/>
            <person name="Foster-Nyarko E."/>
            <person name="Jarju S."/>
            <person name="Secka A."/>
            <person name="Antonio M."/>
            <person name="Oren A."/>
            <person name="Chaudhuri R.R."/>
            <person name="La Ragione R."/>
            <person name="Hildebrand F."/>
            <person name="Pallen M.J."/>
        </authorList>
    </citation>
    <scope>NUCLEOTIDE SEQUENCE</scope>
    <source>
        <strain evidence="4">CHK121-14286</strain>
    </source>
</reference>
<feature type="domain" description="Stage IV sporulation protein A ATPase" evidence="1">
    <location>
        <begin position="3"/>
        <end position="235"/>
    </location>
</feature>
<dbReference type="Pfam" id="PF09547">
    <property type="entry name" value="SpoIVA_ATPase"/>
    <property type="match status" value="1"/>
</dbReference>
<dbReference type="GO" id="GO:0016887">
    <property type="term" value="F:ATP hydrolysis activity"/>
    <property type="evidence" value="ECO:0007669"/>
    <property type="project" value="InterPro"/>
</dbReference>
<dbReference type="SUPFAM" id="SSF52540">
    <property type="entry name" value="P-loop containing nucleoside triphosphate hydrolases"/>
    <property type="match status" value="1"/>
</dbReference>
<evidence type="ECO:0000313" key="5">
    <source>
        <dbReference type="Proteomes" id="UP000824200"/>
    </source>
</evidence>
<dbReference type="Gene3D" id="3.40.50.300">
    <property type="entry name" value="P-loop containing nucleotide triphosphate hydrolases"/>
    <property type="match status" value="1"/>
</dbReference>
<evidence type="ECO:0000313" key="4">
    <source>
        <dbReference type="EMBL" id="HIR65958.1"/>
    </source>
</evidence>
<protein>
    <submittedName>
        <fullName evidence="4">Stage IV sporulation protein A</fullName>
    </submittedName>
</protein>
<dbReference type="InterPro" id="IPR014201">
    <property type="entry name" value="Spore_IV_A"/>
</dbReference>
<dbReference type="GO" id="GO:0005524">
    <property type="term" value="F:ATP binding"/>
    <property type="evidence" value="ECO:0007669"/>
    <property type="project" value="InterPro"/>
</dbReference>
<evidence type="ECO:0000259" key="2">
    <source>
        <dbReference type="Pfam" id="PF20438"/>
    </source>
</evidence>
<dbReference type="NCBIfam" id="TIGR02836">
    <property type="entry name" value="spore_IV_A"/>
    <property type="match status" value="1"/>
</dbReference>
<evidence type="ECO:0000259" key="3">
    <source>
        <dbReference type="Pfam" id="PF20439"/>
    </source>
</evidence>
<dbReference type="PIRSF" id="PIRSF007466">
    <property type="entry name" value="SpoIVA"/>
    <property type="match status" value="1"/>
</dbReference>
<name>A0A9D1E402_9BACT</name>
<proteinExistence type="predicted"/>
<feature type="domain" description="Sporulation stage IV protein A C-terminal" evidence="3">
    <location>
        <begin position="419"/>
        <end position="486"/>
    </location>
</feature>
<dbReference type="EMBL" id="DVHL01000029">
    <property type="protein sequence ID" value="HIR65958.1"/>
    <property type="molecule type" value="Genomic_DNA"/>
</dbReference>
<dbReference type="GO" id="GO:0043934">
    <property type="term" value="P:sporulation"/>
    <property type="evidence" value="ECO:0007669"/>
    <property type="project" value="InterPro"/>
</dbReference>
<accession>A0A9D1E402</accession>
<sequence length="486" mass="53845">MKDIYQEILERTNGDIYIGVVGPVRSGKSTFVTKFMEKLVLPLIADANDKKRATDELPQSADGKTIMTTQPKFVPNTAVKLTFDDKSTANVRLIDCVGFLIEGAEGHTEDGKMRLVNTPWQSEPMPFEKAAETGTRKVATEHSTVAVVVSTDGSIGDIPRSNYVSAEEKSVRELKSVGKPFIVVINCKNPQSESVQSLCASLREKYGVCVMPLNVAEATASQLEEVLQNILKEFPIRRICVNLPNWMRALNKDNKVIATILERVKKVSADVEKMKDCTKLLQGFDGCEYVENCTMEKMDMGTGVATCRLAPNSDLFFKVLSQEADTEIADEFSLMSYVTNSAYAKRCFEAMKDALEQADRLGYGIVMPDMDKMTLNEPEMVRQGSIYGVRLKATAPSYHIIRVDVATEVSPMVGTEQQSQYLLSEYKQNPQAIWNTNMFGKTMSGLAKDGLEGKCVAMPTEVKEKLTRTVSKIVNENRGGVICLLL</sequence>
<gene>
    <name evidence="4" type="primary">spoIVA</name>
    <name evidence="4" type="ORF">IAC95_03660</name>
</gene>
<dbReference type="AlphaFoldDB" id="A0A9D1E402"/>
<dbReference type="InterPro" id="IPR027417">
    <property type="entry name" value="P-loop_NTPase"/>
</dbReference>
<dbReference type="InterPro" id="IPR046842">
    <property type="entry name" value="SpoIVA_ATPase"/>
</dbReference>
<evidence type="ECO:0000259" key="1">
    <source>
        <dbReference type="Pfam" id="PF09547"/>
    </source>
</evidence>
<dbReference type="InterPro" id="IPR046840">
    <property type="entry name" value="SpoIVA_C"/>
</dbReference>
<organism evidence="4 5">
    <name type="scientific">Candidatus Fimimonas gallinarum</name>
    <dbReference type="NCBI Taxonomy" id="2840821"/>
    <lineage>
        <taxon>Bacteria</taxon>
        <taxon>Pseudomonadati</taxon>
        <taxon>Myxococcota</taxon>
        <taxon>Myxococcia</taxon>
        <taxon>Myxococcales</taxon>
        <taxon>Cystobacterineae</taxon>
        <taxon>Myxococcaceae</taxon>
        <taxon>Myxococcaceae incertae sedis</taxon>
        <taxon>Candidatus Fimimonas</taxon>
    </lineage>
</organism>
<dbReference type="Pfam" id="PF20438">
    <property type="entry name" value="SpoIVA_middle"/>
    <property type="match status" value="1"/>
</dbReference>
<comment type="caution">
    <text evidence="4">The sequence shown here is derived from an EMBL/GenBank/DDBJ whole genome shotgun (WGS) entry which is preliminary data.</text>
</comment>
<feature type="domain" description="Stage IV sporulation protein A middle" evidence="2">
    <location>
        <begin position="236"/>
        <end position="414"/>
    </location>
</feature>
<dbReference type="Pfam" id="PF20439">
    <property type="entry name" value="SpoIVA_C"/>
    <property type="match status" value="1"/>
</dbReference>
<dbReference type="Proteomes" id="UP000824200">
    <property type="component" value="Unassembled WGS sequence"/>
</dbReference>
<reference evidence="4" key="1">
    <citation type="submission" date="2020-10" db="EMBL/GenBank/DDBJ databases">
        <authorList>
            <person name="Gilroy R."/>
        </authorList>
    </citation>
    <scope>NUCLEOTIDE SEQUENCE</scope>
    <source>
        <strain evidence="4">CHK121-14286</strain>
    </source>
</reference>
<dbReference type="InterPro" id="IPR046841">
    <property type="entry name" value="SpoIVA_middle"/>
</dbReference>